<gene>
    <name evidence="1" type="ORF">LCY76_10055</name>
</gene>
<sequence>MERLYDKESASVLLDDWKRNAFHAFHSKMTNHELKFPCIPAIQGYQLGHIRYGFAPRPESREASEAFAELLDSYGKCSRETGHYSALVVFFNNDPAHSEEYRTVNTYEEVFWDLMKRTSSLDKKPWPAHISNDPEDATWEFCYGLEQYFVFCGTPAHVKRYSRYFPFFMLALTPRWVLSRFNEDQKKAEKMSEWIRDRLSTYDTAPIHPELKKYGDAENKEWKQYYLRDDETAGSSCPFHHLWKQSSEAKRDT</sequence>
<proteinExistence type="predicted"/>
<dbReference type="EMBL" id="JAIWJX010000002">
    <property type="protein sequence ID" value="MCK6256937.1"/>
    <property type="molecule type" value="Genomic_DNA"/>
</dbReference>
<dbReference type="AlphaFoldDB" id="A0A9X1X9X9"/>
<name>A0A9X1X9X9_9BACL</name>
<dbReference type="InterPro" id="IPR014988">
    <property type="entry name" value="Uncharacterised_YqcI/YcgG"/>
</dbReference>
<reference evidence="1" key="1">
    <citation type="submission" date="2021-09" db="EMBL/GenBank/DDBJ databases">
        <title>Genome analysis of Fictibacillus sp. KIGAM418 isolated from marine sediment.</title>
        <authorList>
            <person name="Seo M.-J."/>
            <person name="Cho E.-S."/>
            <person name="Hwang C.Y."/>
        </authorList>
    </citation>
    <scope>NUCLEOTIDE SEQUENCE</scope>
    <source>
        <strain evidence="1">KIGAM418</strain>
    </source>
</reference>
<evidence type="ECO:0000313" key="2">
    <source>
        <dbReference type="Proteomes" id="UP001139011"/>
    </source>
</evidence>
<accession>A0A9X1X9X9</accession>
<dbReference type="RefSeq" id="WP_248252524.1">
    <property type="nucleotide sequence ID" value="NZ_JAIWJX010000002.1"/>
</dbReference>
<dbReference type="PANTHER" id="PTHR40045:SF1">
    <property type="entry name" value="YQCI_YCGG FAMILY PROTEIN"/>
    <property type="match status" value="1"/>
</dbReference>
<dbReference type="Pfam" id="PF08892">
    <property type="entry name" value="YqcI_YcgG"/>
    <property type="match status" value="1"/>
</dbReference>
<dbReference type="PANTHER" id="PTHR40045">
    <property type="entry name" value="YCGG FAMILY PROTEIN"/>
    <property type="match status" value="1"/>
</dbReference>
<dbReference type="Proteomes" id="UP001139011">
    <property type="component" value="Unassembled WGS sequence"/>
</dbReference>
<evidence type="ECO:0000313" key="1">
    <source>
        <dbReference type="EMBL" id="MCK6256937.1"/>
    </source>
</evidence>
<comment type="caution">
    <text evidence="1">The sequence shown here is derived from an EMBL/GenBank/DDBJ whole genome shotgun (WGS) entry which is preliminary data.</text>
</comment>
<protein>
    <submittedName>
        <fullName evidence="1">YqcI/YcgG family protein</fullName>
    </submittedName>
</protein>
<organism evidence="1 2">
    <name type="scientific">Fictibacillus marinisediminis</name>
    <dbReference type="NCBI Taxonomy" id="2878389"/>
    <lineage>
        <taxon>Bacteria</taxon>
        <taxon>Bacillati</taxon>
        <taxon>Bacillota</taxon>
        <taxon>Bacilli</taxon>
        <taxon>Bacillales</taxon>
        <taxon>Fictibacillaceae</taxon>
        <taxon>Fictibacillus</taxon>
    </lineage>
</organism>
<keyword evidence="2" id="KW-1185">Reference proteome</keyword>